<dbReference type="AlphaFoldDB" id="A0A917MM28"/>
<accession>A0A917MM28</accession>
<reference evidence="3" key="1">
    <citation type="journal article" date="2014" name="Int. J. Syst. Evol. Microbiol.">
        <title>Complete genome sequence of Corynebacterium casei LMG S-19264T (=DSM 44701T), isolated from a smear-ripened cheese.</title>
        <authorList>
            <consortium name="US DOE Joint Genome Institute (JGI-PGF)"/>
            <person name="Walter F."/>
            <person name="Albersmeier A."/>
            <person name="Kalinowski J."/>
            <person name="Ruckert C."/>
        </authorList>
    </citation>
    <scope>NUCLEOTIDE SEQUENCE</scope>
    <source>
        <strain evidence="3">CGMCC 1.15794</strain>
    </source>
</reference>
<evidence type="ECO:0000256" key="2">
    <source>
        <dbReference type="SAM" id="Phobius"/>
    </source>
</evidence>
<proteinExistence type="predicted"/>
<keyword evidence="2" id="KW-1133">Transmembrane helix</keyword>
<protein>
    <submittedName>
        <fullName evidence="3">Uncharacterized protein</fullName>
    </submittedName>
</protein>
<evidence type="ECO:0000256" key="1">
    <source>
        <dbReference type="SAM" id="Coils"/>
    </source>
</evidence>
<keyword evidence="2" id="KW-0472">Membrane</keyword>
<comment type="caution">
    <text evidence="3">The sequence shown here is derived from an EMBL/GenBank/DDBJ whole genome shotgun (WGS) entry which is preliminary data.</text>
</comment>
<dbReference type="EMBL" id="BMJY01000007">
    <property type="protein sequence ID" value="GGH44573.1"/>
    <property type="molecule type" value="Genomic_DNA"/>
</dbReference>
<feature type="coiled-coil region" evidence="1">
    <location>
        <begin position="221"/>
        <end position="248"/>
    </location>
</feature>
<evidence type="ECO:0000313" key="4">
    <source>
        <dbReference type="Proteomes" id="UP000657592"/>
    </source>
</evidence>
<reference evidence="3" key="2">
    <citation type="submission" date="2020-09" db="EMBL/GenBank/DDBJ databases">
        <authorList>
            <person name="Sun Q."/>
            <person name="Zhou Y."/>
        </authorList>
    </citation>
    <scope>NUCLEOTIDE SEQUENCE</scope>
    <source>
        <strain evidence="3">CGMCC 1.15794</strain>
    </source>
</reference>
<dbReference type="Proteomes" id="UP000657592">
    <property type="component" value="Unassembled WGS sequence"/>
</dbReference>
<feature type="transmembrane region" description="Helical" evidence="2">
    <location>
        <begin position="12"/>
        <end position="33"/>
    </location>
</feature>
<keyword evidence="1" id="KW-0175">Coiled coil</keyword>
<gene>
    <name evidence="3" type="ORF">GCM10010921_19320</name>
</gene>
<name>A0A917MM28_9MICO</name>
<organism evidence="3 4">
    <name type="scientific">Microbacterium album</name>
    <dbReference type="NCBI Taxonomy" id="2053191"/>
    <lineage>
        <taxon>Bacteria</taxon>
        <taxon>Bacillati</taxon>
        <taxon>Actinomycetota</taxon>
        <taxon>Actinomycetes</taxon>
        <taxon>Micrococcales</taxon>
        <taxon>Microbacteriaceae</taxon>
        <taxon>Microbacterium</taxon>
    </lineage>
</organism>
<evidence type="ECO:0000313" key="3">
    <source>
        <dbReference type="EMBL" id="GGH44573.1"/>
    </source>
</evidence>
<dbReference type="RefSeq" id="WP_188756078.1">
    <property type="nucleotide sequence ID" value="NZ_BMJY01000007.1"/>
</dbReference>
<keyword evidence="2" id="KW-0812">Transmembrane</keyword>
<sequence length="420" mass="45108">MPPLPFDPLAWIVPALVVFGSTALIVVAIVVLVRRARRGRRARERAAAALAEAGASLVRLDDAVEELDLEVGLSGALYGGDAPPSLRRARMTAQHTRDEAFTVYRAANADDVLPRDAEQAARQLGRRIERALEAVEWARREHAEWIATHVSAADQVTAAERRLAEVRARVGEPDALLRELEARADPEEWTAAADSAAAASAAFEECEARLAAARDAVADPSRSALEDLASAERALRRADAQARALEEAHRLVTQAGLAVADEIAAAHSAIRAASGIQAALPPDDAERVGREIRWAREELARVEPTAGRRPVSANEAIARIRDRLDMAVAEAQTAQQRHRGARSALPGTLAAARSAISRAEAALPPRSAGLEARVRLDAARSELAAARHAHDPVEALDAARRAIRHAEDAKALADYHRLNE</sequence>
<keyword evidence="4" id="KW-1185">Reference proteome</keyword>